<dbReference type="Gene3D" id="2.60.40.10">
    <property type="entry name" value="Immunoglobulins"/>
    <property type="match status" value="2"/>
</dbReference>
<dbReference type="SUPFAM" id="SSF49452">
    <property type="entry name" value="Starch-binding domain-like"/>
    <property type="match status" value="1"/>
</dbReference>
<dbReference type="AlphaFoldDB" id="A0A972FQV7"/>
<feature type="domain" description="CBM20" evidence="8">
    <location>
        <begin position="645"/>
        <end position="752"/>
    </location>
</feature>
<dbReference type="Gene3D" id="3.20.20.80">
    <property type="entry name" value="Glycosidases"/>
    <property type="match status" value="1"/>
</dbReference>
<dbReference type="GO" id="GO:0046872">
    <property type="term" value="F:metal ion binding"/>
    <property type="evidence" value="ECO:0007669"/>
    <property type="project" value="UniProtKB-KW"/>
</dbReference>
<evidence type="ECO:0000256" key="4">
    <source>
        <dbReference type="ARBA" id="ARBA00022729"/>
    </source>
</evidence>
<dbReference type="InterPro" id="IPR013783">
    <property type="entry name" value="Ig-like_fold"/>
</dbReference>
<dbReference type="Pfam" id="PF00686">
    <property type="entry name" value="CBM_20"/>
    <property type="match status" value="1"/>
</dbReference>
<dbReference type="InterPro" id="IPR002044">
    <property type="entry name" value="CBM20"/>
</dbReference>
<dbReference type="SUPFAM" id="SSF51011">
    <property type="entry name" value="Glycosyl hydrolase domain"/>
    <property type="match status" value="1"/>
</dbReference>
<dbReference type="Pfam" id="PF00128">
    <property type="entry name" value="Alpha-amylase"/>
    <property type="match status" value="1"/>
</dbReference>
<dbReference type="InterPro" id="IPR013784">
    <property type="entry name" value="Carb-bd-like_fold"/>
</dbReference>
<feature type="signal peptide" evidence="7">
    <location>
        <begin position="1"/>
        <end position="27"/>
    </location>
</feature>
<reference evidence="9" key="1">
    <citation type="submission" date="2020-04" db="EMBL/GenBank/DDBJ databases">
        <title>Description of Shewanella salipaludis sp. nov., isolated from a salt marsh.</title>
        <authorList>
            <person name="Park S."/>
            <person name="Yoon J.-H."/>
        </authorList>
    </citation>
    <scope>NUCLEOTIDE SEQUENCE</scope>
    <source>
        <strain evidence="9">SHSM-M6</strain>
    </source>
</reference>
<evidence type="ECO:0000259" key="8">
    <source>
        <dbReference type="PROSITE" id="PS51166"/>
    </source>
</evidence>
<comment type="cofactor">
    <cofactor evidence="1">
        <name>Ca(2+)</name>
        <dbReference type="ChEBI" id="CHEBI:29108"/>
    </cofactor>
</comment>
<dbReference type="GO" id="GO:2001070">
    <property type="term" value="F:starch binding"/>
    <property type="evidence" value="ECO:0007669"/>
    <property type="project" value="InterPro"/>
</dbReference>
<dbReference type="EMBL" id="JAAXYH010000001">
    <property type="protein sequence ID" value="NMH64077.1"/>
    <property type="molecule type" value="Genomic_DNA"/>
</dbReference>
<comment type="similarity">
    <text evidence="2">Belongs to the glycosyl hydrolase 13 family.</text>
</comment>
<dbReference type="InterPro" id="IPR013780">
    <property type="entry name" value="Glyco_hydro_b"/>
</dbReference>
<keyword evidence="10" id="KW-1185">Reference proteome</keyword>
<dbReference type="SMART" id="SM00632">
    <property type="entry name" value="Aamy_C"/>
    <property type="match status" value="1"/>
</dbReference>
<protein>
    <submittedName>
        <fullName evidence="9">Alpha-amylase</fullName>
    </submittedName>
</protein>
<dbReference type="PANTHER" id="PTHR10357:SF215">
    <property type="entry name" value="ALPHA-AMYLASE 1"/>
    <property type="match status" value="1"/>
</dbReference>
<evidence type="ECO:0000313" key="10">
    <source>
        <dbReference type="Proteomes" id="UP000737113"/>
    </source>
</evidence>
<evidence type="ECO:0000256" key="7">
    <source>
        <dbReference type="SAM" id="SignalP"/>
    </source>
</evidence>
<evidence type="ECO:0000256" key="1">
    <source>
        <dbReference type="ARBA" id="ARBA00001913"/>
    </source>
</evidence>
<dbReference type="InterPro" id="IPR031319">
    <property type="entry name" value="A-amylase_C"/>
</dbReference>
<feature type="compositionally biased region" description="Polar residues" evidence="6">
    <location>
        <begin position="172"/>
        <end position="184"/>
    </location>
</feature>
<dbReference type="SUPFAM" id="SSF81296">
    <property type="entry name" value="E set domains"/>
    <property type="match status" value="1"/>
</dbReference>
<keyword evidence="5" id="KW-0106">Calcium</keyword>
<evidence type="ECO:0000256" key="3">
    <source>
        <dbReference type="ARBA" id="ARBA00022723"/>
    </source>
</evidence>
<evidence type="ECO:0000256" key="2">
    <source>
        <dbReference type="ARBA" id="ARBA00008061"/>
    </source>
</evidence>
<organism evidence="9 10">
    <name type="scientific">Shewanella salipaludis</name>
    <dbReference type="NCBI Taxonomy" id="2723052"/>
    <lineage>
        <taxon>Bacteria</taxon>
        <taxon>Pseudomonadati</taxon>
        <taxon>Pseudomonadota</taxon>
        <taxon>Gammaproteobacteria</taxon>
        <taxon>Alteromonadales</taxon>
        <taxon>Shewanellaceae</taxon>
        <taxon>Shewanella</taxon>
    </lineage>
</organism>
<keyword evidence="4 7" id="KW-0732">Signal</keyword>
<dbReference type="Pfam" id="PF01833">
    <property type="entry name" value="TIG"/>
    <property type="match status" value="1"/>
</dbReference>
<dbReference type="InterPro" id="IPR002909">
    <property type="entry name" value="IPT_dom"/>
</dbReference>
<dbReference type="PANTHER" id="PTHR10357">
    <property type="entry name" value="ALPHA-AMYLASE FAMILY MEMBER"/>
    <property type="match status" value="1"/>
</dbReference>
<keyword evidence="3" id="KW-0479">Metal-binding</keyword>
<dbReference type="InterPro" id="IPR014756">
    <property type="entry name" value="Ig_E-set"/>
</dbReference>
<accession>A0A972FQV7</accession>
<dbReference type="InterPro" id="IPR017853">
    <property type="entry name" value="GH"/>
</dbReference>
<dbReference type="PROSITE" id="PS51166">
    <property type="entry name" value="CBM20"/>
    <property type="match status" value="1"/>
</dbReference>
<feature type="chain" id="PRO_5037040740" evidence="7">
    <location>
        <begin position="28"/>
        <end position="752"/>
    </location>
</feature>
<dbReference type="SMART" id="SM01065">
    <property type="entry name" value="CBM_2"/>
    <property type="match status" value="1"/>
</dbReference>
<evidence type="ECO:0000256" key="5">
    <source>
        <dbReference type="ARBA" id="ARBA00022837"/>
    </source>
</evidence>
<dbReference type="Proteomes" id="UP000737113">
    <property type="component" value="Unassembled WGS sequence"/>
</dbReference>
<dbReference type="SUPFAM" id="SSF51445">
    <property type="entry name" value="(Trans)glycosidases"/>
    <property type="match status" value="1"/>
</dbReference>
<dbReference type="GO" id="GO:0005975">
    <property type="term" value="P:carbohydrate metabolic process"/>
    <property type="evidence" value="ECO:0007669"/>
    <property type="project" value="InterPro"/>
</dbReference>
<comment type="caution">
    <text evidence="9">The sequence shown here is derived from an EMBL/GenBank/DDBJ whole genome shotgun (WGS) entry which is preliminary data.</text>
</comment>
<evidence type="ECO:0000313" key="9">
    <source>
        <dbReference type="EMBL" id="NMH64077.1"/>
    </source>
</evidence>
<sequence length="752" mass="82619">MMNNNLFRTMKTFSFIAFTLAASGSYAAVSLGPITAKDTVYQILTDRFYDGDPTNNIPAGSPSQIFDGTGSDMKLYQGGDFKGIVAKIPYLKNMGVTAVWISAPYANRDEAIVDHQTDGSQVIWSSYHGYHVSNYYRTNSHFGTMQDFSDMVEALHANGIKVVIDFVSNHTSRWQNPTNGNTPENGRLYEPDRDANNSFSFDAGGDPVDLNNDGSSDNLIADPNGTLNPDWFHRKGDRGSDSSRFGYRYRDLGSLADFTQELPAVAQYLEEAAIFWKGKGIDGYRHDATLHMNPAFAKGFRDAIDSAPGGAVTHFGEFFIGKPDPKYAEYTSFPTRTNINNLDFEFFRTMTNVFANGSEDMNTLANFYQYTANDYQYENQTVTFIDNHDVPRFLRINSDHRSLDVALATSLVSRGVPNIYYGTEQYVNGHDASENGGRVFLQVDKPFSQTTAAYKIIQKLSALRQENDALAYGLTNVLYSTADVLVLSRKFYDKEVVVAINRSPFNAYTVPDLATSLPTGSYADKLTSELSGDSATVISAGVGQKIASFQLSPQEVNVWSYNADLGTAPRIGDMVSVAGREGNEVTILGTGLDGAVQVYFDTVQAQVNSNSGTEINVTVPGMAGGEKIVTVKKAGVTSNNFSFNLLSNDQNQMIFHVQKSTALGQKVYLVGSIPELGSWDPAKAVDAFHNPDPVEWYNWFLPVSVPKATSFEYKYILKDDQGNVIWEGGANRTATSSADAAGVVDLPQTYFQ</sequence>
<dbReference type="CDD" id="cd05467">
    <property type="entry name" value="CBM20"/>
    <property type="match status" value="1"/>
</dbReference>
<evidence type="ECO:0000256" key="6">
    <source>
        <dbReference type="SAM" id="MobiDB-lite"/>
    </source>
</evidence>
<dbReference type="Gene3D" id="2.60.40.1180">
    <property type="entry name" value="Golgi alpha-mannosidase II"/>
    <property type="match status" value="1"/>
</dbReference>
<feature type="region of interest" description="Disordered" evidence="6">
    <location>
        <begin position="172"/>
        <end position="194"/>
    </location>
</feature>
<proteinExistence type="inferred from homology"/>
<dbReference type="SMART" id="SM00642">
    <property type="entry name" value="Aamy"/>
    <property type="match status" value="1"/>
</dbReference>
<dbReference type="InterPro" id="IPR006047">
    <property type="entry name" value="GH13_cat_dom"/>
</dbReference>
<gene>
    <name evidence="9" type="ORF">HC757_02655</name>
</gene>
<name>A0A972FQV7_9GAMM</name>